<dbReference type="RefSeq" id="WP_148932034.1">
    <property type="nucleotide sequence ID" value="NZ_VNHS01000010.1"/>
</dbReference>
<dbReference type="Pfam" id="PF13271">
    <property type="entry name" value="DUF4062"/>
    <property type="match status" value="1"/>
</dbReference>
<feature type="domain" description="DUF4062" evidence="1">
    <location>
        <begin position="5"/>
        <end position="91"/>
    </location>
</feature>
<dbReference type="Proteomes" id="UP000323257">
    <property type="component" value="Unassembled WGS sequence"/>
</dbReference>
<sequence length="386" mass="44315">MPKTKIFLSSVNEDGLRPLRQHTFRELHGLGHEPLMWEENLGPWPMHVNPVVKCLEAVAESDIYLLFIATKAGTYYPDAKRTVTHLEFIKACDRGKTVLVFADIEVKALFFGKAKPRIDAYREHMKLEARRYPEPEELLAMLAGHDDLPKHIDPYVWFFLHDMMTRGVFMDDLRHGVPVDWRTYLSDLLRRGTILLPMESSFLANQRRVELLDEAYQVVSDLVPMLRMAPLADWTVFLRHIVGRMDGGRIEHRYGGFMTETAGTYEACVAATLYRYDDEQNRLLYAGGSGSEAGPAFYSLSRKDSYVVLTYNMGHGAQAVYFTDAKRMFYCCIRSGRYVLTLHIPSGPSWNAERFMLYQESVIDGIINKNPYMIEFIKMVLGGLQS</sequence>
<protein>
    <submittedName>
        <fullName evidence="2">Uncharacterized protein DUF4062</fullName>
    </submittedName>
</protein>
<proteinExistence type="predicted"/>
<name>A0A5S5BYU7_9BACL</name>
<dbReference type="InterPro" id="IPR025139">
    <property type="entry name" value="DUF4062"/>
</dbReference>
<evidence type="ECO:0000259" key="1">
    <source>
        <dbReference type="Pfam" id="PF13271"/>
    </source>
</evidence>
<accession>A0A5S5BYU7</accession>
<keyword evidence="3" id="KW-1185">Reference proteome</keyword>
<dbReference type="EMBL" id="VNHS01000010">
    <property type="protein sequence ID" value="TYP71396.1"/>
    <property type="molecule type" value="Genomic_DNA"/>
</dbReference>
<reference evidence="2 3" key="1">
    <citation type="submission" date="2019-07" db="EMBL/GenBank/DDBJ databases">
        <title>Genomic Encyclopedia of Type Strains, Phase III (KMG-III): the genomes of soil and plant-associated and newly described type strains.</title>
        <authorList>
            <person name="Whitman W."/>
        </authorList>
    </citation>
    <scope>NUCLEOTIDE SEQUENCE [LARGE SCALE GENOMIC DNA]</scope>
    <source>
        <strain evidence="2 3">BL24</strain>
    </source>
</reference>
<evidence type="ECO:0000313" key="2">
    <source>
        <dbReference type="EMBL" id="TYP71396.1"/>
    </source>
</evidence>
<organism evidence="2 3">
    <name type="scientific">Paenibacillus methanolicus</name>
    <dbReference type="NCBI Taxonomy" id="582686"/>
    <lineage>
        <taxon>Bacteria</taxon>
        <taxon>Bacillati</taxon>
        <taxon>Bacillota</taxon>
        <taxon>Bacilli</taxon>
        <taxon>Bacillales</taxon>
        <taxon>Paenibacillaceae</taxon>
        <taxon>Paenibacillus</taxon>
    </lineage>
</organism>
<dbReference type="AlphaFoldDB" id="A0A5S5BYU7"/>
<dbReference type="OrthoDB" id="2899841at2"/>
<comment type="caution">
    <text evidence="2">The sequence shown here is derived from an EMBL/GenBank/DDBJ whole genome shotgun (WGS) entry which is preliminary data.</text>
</comment>
<evidence type="ECO:0000313" key="3">
    <source>
        <dbReference type="Proteomes" id="UP000323257"/>
    </source>
</evidence>
<gene>
    <name evidence="2" type="ORF">BCM02_110352</name>
</gene>